<evidence type="ECO:0000313" key="2">
    <source>
        <dbReference type="EMBL" id="TYR34285.1"/>
    </source>
</evidence>
<dbReference type="NCBIfam" id="TIGR02218">
    <property type="entry name" value="phg_TIGR02218"/>
    <property type="match status" value="1"/>
</dbReference>
<dbReference type="Pfam" id="PF09356">
    <property type="entry name" value="Phage_BR0599"/>
    <property type="match status" value="1"/>
</dbReference>
<dbReference type="Proteomes" id="UP000323258">
    <property type="component" value="Unassembled WGS sequence"/>
</dbReference>
<dbReference type="InterPro" id="IPR011928">
    <property type="entry name" value="Phage_phiJL001_Gp84"/>
</dbReference>
<evidence type="ECO:0000259" key="1">
    <source>
        <dbReference type="Pfam" id="PF09356"/>
    </source>
</evidence>
<proteinExistence type="predicted"/>
<protein>
    <submittedName>
        <fullName evidence="2">DUF2163 domain-containing protein</fullName>
    </submittedName>
</protein>
<dbReference type="OrthoDB" id="1633386at2"/>
<name>A0A5D4H4B0_9HYPH</name>
<accession>A0A5D4H4B0</accession>
<dbReference type="EMBL" id="VSZS01000056">
    <property type="protein sequence ID" value="TYR34285.1"/>
    <property type="molecule type" value="Genomic_DNA"/>
</dbReference>
<keyword evidence="3" id="KW-1185">Reference proteome</keyword>
<reference evidence="2 3" key="1">
    <citation type="submission" date="2019-08" db="EMBL/GenBank/DDBJ databases">
        <authorList>
            <person name="Seo Y.L."/>
        </authorList>
    </citation>
    <scope>NUCLEOTIDE SEQUENCE [LARGE SCALE GENOMIC DNA]</scope>
    <source>
        <strain evidence="2 3">MaA-C15</strain>
    </source>
</reference>
<sequence length="295" mass="30964">MSAYSPAFRAHLESECTTLCHCWRVTRRDGQSFGFTDHDRALTVDGFAYEPQSGFATSEARASLGMAADAVDVEGALSSDVIAEDDIAGGLFDGATVQTLLVNWQTPAQFASIRRAVIGKIVRTDGRFVAELESVAASLDRPNGRYLRRTCDARLGDARCGVNMSAGALNGRGAVVQQTAPATIRVSGLGGFAAGWFSFGEISWTGGALQGRSAIVVDHRIASEGVLIALPADEAMPGPGDTFSIVAGCDKQFATCKAKFSNPVNFRGFPHLPGNDAAYGYVTGGGQFDGGPIVE</sequence>
<evidence type="ECO:0000313" key="3">
    <source>
        <dbReference type="Proteomes" id="UP000323258"/>
    </source>
</evidence>
<feature type="domain" description="Bacteriophage phiJL001 Gp84 C-terminal" evidence="1">
    <location>
        <begin position="195"/>
        <end position="276"/>
    </location>
</feature>
<dbReference type="Pfam" id="PF09931">
    <property type="entry name" value="Phage_phiJL001_Gp84_N"/>
    <property type="match status" value="1"/>
</dbReference>
<comment type="caution">
    <text evidence="2">The sequence shown here is derived from an EMBL/GenBank/DDBJ whole genome shotgun (WGS) entry which is preliminary data.</text>
</comment>
<dbReference type="AlphaFoldDB" id="A0A5D4H4B0"/>
<dbReference type="InterPro" id="IPR018964">
    <property type="entry name" value="Phage_phiJL001_Gp84_C"/>
</dbReference>
<dbReference type="RefSeq" id="WP_148913624.1">
    <property type="nucleotide sequence ID" value="NZ_VSZS01000056.1"/>
</dbReference>
<reference evidence="2 3" key="2">
    <citation type="submission" date="2019-09" db="EMBL/GenBank/DDBJ databases">
        <title>Mesorhizobium sp. MaA-C15 isolated from Microcystis aeruginosa.</title>
        <authorList>
            <person name="Jeong S.E."/>
            <person name="Jin H.M."/>
            <person name="Jeon C.O."/>
        </authorList>
    </citation>
    <scope>NUCLEOTIDE SEQUENCE [LARGE SCALE GENOMIC DNA]</scope>
    <source>
        <strain evidence="2 3">MaA-C15</strain>
    </source>
</reference>
<organism evidence="2 3">
    <name type="scientific">Neoaquamicrobium microcysteis</name>
    <dbReference type="NCBI Taxonomy" id="2682781"/>
    <lineage>
        <taxon>Bacteria</taxon>
        <taxon>Pseudomonadati</taxon>
        <taxon>Pseudomonadota</taxon>
        <taxon>Alphaproteobacteria</taxon>
        <taxon>Hyphomicrobiales</taxon>
        <taxon>Phyllobacteriaceae</taxon>
        <taxon>Neoaquamicrobium</taxon>
    </lineage>
</organism>
<gene>
    <name evidence="2" type="ORF">FY036_05065</name>
</gene>